<dbReference type="InterPro" id="IPR012944">
    <property type="entry name" value="SusD_RagB_dom"/>
</dbReference>
<dbReference type="Proteomes" id="UP001243403">
    <property type="component" value="Unassembled WGS sequence"/>
</dbReference>
<evidence type="ECO:0000259" key="7">
    <source>
        <dbReference type="Pfam" id="PF14322"/>
    </source>
</evidence>
<evidence type="ECO:0000256" key="2">
    <source>
        <dbReference type="ARBA" id="ARBA00006275"/>
    </source>
</evidence>
<evidence type="ECO:0000259" key="6">
    <source>
        <dbReference type="Pfam" id="PF07980"/>
    </source>
</evidence>
<evidence type="ECO:0000256" key="5">
    <source>
        <dbReference type="ARBA" id="ARBA00023237"/>
    </source>
</evidence>
<proteinExistence type="inferred from homology"/>
<reference evidence="8 9" key="1">
    <citation type="submission" date="2023-04" db="EMBL/GenBank/DDBJ databases">
        <title>Two novel species of Flavobacterium.</title>
        <authorList>
            <person name="Liu Q."/>
            <person name="Xin Y.-H."/>
        </authorList>
    </citation>
    <scope>NUCLEOTIDE SEQUENCE [LARGE SCALE GENOMIC DNA]</scope>
    <source>
        <strain evidence="8 9">LB1P51</strain>
    </source>
</reference>
<keyword evidence="3" id="KW-0732">Signal</keyword>
<protein>
    <submittedName>
        <fullName evidence="8">RagB/SusD family nutrient uptake outer membrane protein</fullName>
    </submittedName>
</protein>
<evidence type="ECO:0000313" key="9">
    <source>
        <dbReference type="Proteomes" id="UP001243403"/>
    </source>
</evidence>
<dbReference type="RefSeq" id="WP_282716519.1">
    <property type="nucleotide sequence ID" value="NZ_JASCRZ010000003.1"/>
</dbReference>
<dbReference type="SUPFAM" id="SSF48452">
    <property type="entry name" value="TPR-like"/>
    <property type="match status" value="1"/>
</dbReference>
<name>A0ABT6V9A8_9FLAO</name>
<dbReference type="InterPro" id="IPR033985">
    <property type="entry name" value="SusD-like_N"/>
</dbReference>
<feature type="domain" description="SusD-like N-terminal" evidence="7">
    <location>
        <begin position="111"/>
        <end position="244"/>
    </location>
</feature>
<keyword evidence="5" id="KW-0998">Cell outer membrane</keyword>
<dbReference type="EMBL" id="JASCRZ010000003">
    <property type="protein sequence ID" value="MDI5894816.1"/>
    <property type="molecule type" value="Genomic_DNA"/>
</dbReference>
<dbReference type="Pfam" id="PF14322">
    <property type="entry name" value="SusD-like_3"/>
    <property type="match status" value="1"/>
</dbReference>
<dbReference type="CDD" id="cd08977">
    <property type="entry name" value="SusD"/>
    <property type="match status" value="1"/>
</dbReference>
<sequence length="478" mass="52538">MKKYSKNICSGLPIHACRNSLFLSLYVLVLVLGLLLNGCDSFVEVDLPSDQLIANGVFEEKSTADAAMTEVYAKIRGTGLLTGSADGLSVVLGNYSDELDFYGESYLGTLSYYNNSLTAANIDVKSLWDSSYNQIYSANAIIAGVEQSKTLPQEYKDQLKGEALFVRSLIHFYLANVFGAVPYVSTTDYKTNSNVARTAVADVYDKAKADLETAILLLPENYIVTDRTRPNKYTAQTLLARIALYEGSWDEASNAASAVLNNMQLYAFESDLSKIFLNGSSTTIWQLSAENAGGNTYEGASFIFTGGTPTLSAISMGLLSSFEPGDLRKAAWTKAVTNGSQTWYHPYKYKQKENTSTSMEFSIIFRTGELYLIRAEARARAGDLIGAKEDLNIIRNTAGLVDTNALSQEEILQAILGERRIELFTEFGHRFFDLKRFGVINPVLSAVKPGWDSNDALFPIPETEIGLNPNLEPQNPGY</sequence>
<dbReference type="InterPro" id="IPR011990">
    <property type="entry name" value="TPR-like_helical_dom_sf"/>
</dbReference>
<organism evidence="8 9">
    <name type="scientific">Flavobacterium algoritolerans</name>
    <dbReference type="NCBI Taxonomy" id="3041254"/>
    <lineage>
        <taxon>Bacteria</taxon>
        <taxon>Pseudomonadati</taxon>
        <taxon>Bacteroidota</taxon>
        <taxon>Flavobacteriia</taxon>
        <taxon>Flavobacteriales</taxon>
        <taxon>Flavobacteriaceae</taxon>
        <taxon>Flavobacterium</taxon>
    </lineage>
</organism>
<evidence type="ECO:0000256" key="4">
    <source>
        <dbReference type="ARBA" id="ARBA00023136"/>
    </source>
</evidence>
<evidence type="ECO:0000256" key="1">
    <source>
        <dbReference type="ARBA" id="ARBA00004442"/>
    </source>
</evidence>
<evidence type="ECO:0000313" key="8">
    <source>
        <dbReference type="EMBL" id="MDI5894816.1"/>
    </source>
</evidence>
<dbReference type="Pfam" id="PF07980">
    <property type="entry name" value="SusD_RagB"/>
    <property type="match status" value="1"/>
</dbReference>
<evidence type="ECO:0000256" key="3">
    <source>
        <dbReference type="ARBA" id="ARBA00022729"/>
    </source>
</evidence>
<accession>A0ABT6V9A8</accession>
<keyword evidence="4" id="KW-0472">Membrane</keyword>
<keyword evidence="9" id="KW-1185">Reference proteome</keyword>
<feature type="domain" description="RagB/SusD" evidence="6">
    <location>
        <begin position="333"/>
        <end position="478"/>
    </location>
</feature>
<comment type="similarity">
    <text evidence="2">Belongs to the SusD family.</text>
</comment>
<dbReference type="Gene3D" id="1.25.40.390">
    <property type="match status" value="1"/>
</dbReference>
<comment type="subcellular location">
    <subcellularLocation>
        <location evidence="1">Cell outer membrane</location>
    </subcellularLocation>
</comment>
<comment type="caution">
    <text evidence="8">The sequence shown here is derived from an EMBL/GenBank/DDBJ whole genome shotgun (WGS) entry which is preliminary data.</text>
</comment>
<gene>
    <name evidence="8" type="ORF">QLS65_07910</name>
</gene>